<keyword evidence="2" id="KW-0540">Nuclease</keyword>
<evidence type="ECO:0000313" key="2">
    <source>
        <dbReference type="EMBL" id="GBF34137.1"/>
    </source>
</evidence>
<proteinExistence type="predicted"/>
<feature type="coiled-coil region" evidence="1">
    <location>
        <begin position="202"/>
        <end position="236"/>
    </location>
</feature>
<comment type="caution">
    <text evidence="2">The sequence shown here is derived from an EMBL/GenBank/DDBJ whole genome shotgun (WGS) entry which is preliminary data.</text>
</comment>
<keyword evidence="3" id="KW-1185">Reference proteome</keyword>
<dbReference type="OrthoDB" id="1805720at2"/>
<dbReference type="EMBL" id="BFAV01000127">
    <property type="protein sequence ID" value="GBF34137.1"/>
    <property type="molecule type" value="Genomic_DNA"/>
</dbReference>
<reference evidence="3" key="1">
    <citation type="submission" date="2018-02" db="EMBL/GenBank/DDBJ databases">
        <title>Genome sequence of Desulfocucumis palustris strain NAW-5.</title>
        <authorList>
            <person name="Watanabe M."/>
            <person name="Kojima H."/>
            <person name="Fukui M."/>
        </authorList>
    </citation>
    <scope>NUCLEOTIDE SEQUENCE [LARGE SCALE GENOMIC DNA]</scope>
    <source>
        <strain evidence="3">NAW-5</strain>
    </source>
</reference>
<gene>
    <name evidence="2" type="ORF">DCCM_3249</name>
</gene>
<sequence>MADSNEGRLKIPIFRIGSWKHPAYGVIEGTQDKFNGFIENFRKNVLGRPPFVRLGHTKDNAATFGDAPAEAWVSELMQEGNVLYALAWPTNSSIVEAVKNKRYRFASPEYNPDYLDKETGNKVGPVLEAVGLTNEPFLTRLPETVMLADPPDTIYLDHEEVFKMPENNDAIKKLAEGFVKFFDFLKLGSAANAVSAGLSDDEKKKLAEVDEMKVKLASAEQQLKETQSKVSLAEQNAWASQVEARLTTLVAAGVPPAMCDQAKTILLANAAMGTTIIKLADNKEITMAEQVYATLDALPKEHRIQLSQMGAQSSTKPGQATVKECYGDVVPQLSDK</sequence>
<keyword evidence="2" id="KW-0378">Hydrolase</keyword>
<evidence type="ECO:0000313" key="3">
    <source>
        <dbReference type="Proteomes" id="UP000239549"/>
    </source>
</evidence>
<evidence type="ECO:0000256" key="1">
    <source>
        <dbReference type="SAM" id="Coils"/>
    </source>
</evidence>
<accession>A0A2L2XCS0</accession>
<keyword evidence="1" id="KW-0175">Coiled coil</keyword>
<dbReference type="GO" id="GO:0004527">
    <property type="term" value="F:exonuclease activity"/>
    <property type="evidence" value="ECO:0007669"/>
    <property type="project" value="UniProtKB-KW"/>
</dbReference>
<dbReference type="RefSeq" id="WP_104372434.1">
    <property type="nucleotide sequence ID" value="NZ_BFAV01000127.1"/>
</dbReference>
<organism evidence="2 3">
    <name type="scientific">Desulfocucumis palustris</name>
    <dbReference type="NCBI Taxonomy" id="1898651"/>
    <lineage>
        <taxon>Bacteria</taxon>
        <taxon>Bacillati</taxon>
        <taxon>Bacillota</taxon>
        <taxon>Clostridia</taxon>
        <taxon>Eubacteriales</taxon>
        <taxon>Desulfocucumaceae</taxon>
        <taxon>Desulfocucumis</taxon>
    </lineage>
</organism>
<dbReference type="Proteomes" id="UP000239549">
    <property type="component" value="Unassembled WGS sequence"/>
</dbReference>
<keyword evidence="2" id="KW-0269">Exonuclease</keyword>
<name>A0A2L2XCS0_9FIRM</name>
<dbReference type="AlphaFoldDB" id="A0A2L2XCS0"/>
<protein>
    <submittedName>
        <fullName evidence="2">Phage recombination related exonuclease</fullName>
    </submittedName>
</protein>